<feature type="compositionally biased region" description="Pro residues" evidence="1">
    <location>
        <begin position="64"/>
        <end position="96"/>
    </location>
</feature>
<feature type="compositionally biased region" description="Low complexity" evidence="1">
    <location>
        <begin position="1"/>
        <end position="21"/>
    </location>
</feature>
<organism evidence="2">
    <name type="scientific">Arundo donax</name>
    <name type="common">Giant reed</name>
    <name type="synonym">Donax arundinaceus</name>
    <dbReference type="NCBI Taxonomy" id="35708"/>
    <lineage>
        <taxon>Eukaryota</taxon>
        <taxon>Viridiplantae</taxon>
        <taxon>Streptophyta</taxon>
        <taxon>Embryophyta</taxon>
        <taxon>Tracheophyta</taxon>
        <taxon>Spermatophyta</taxon>
        <taxon>Magnoliopsida</taxon>
        <taxon>Liliopsida</taxon>
        <taxon>Poales</taxon>
        <taxon>Poaceae</taxon>
        <taxon>PACMAD clade</taxon>
        <taxon>Arundinoideae</taxon>
        <taxon>Arundineae</taxon>
        <taxon>Arundo</taxon>
    </lineage>
</organism>
<protein>
    <submittedName>
        <fullName evidence="2">Uncharacterized protein</fullName>
    </submittedName>
</protein>
<reference evidence="2" key="1">
    <citation type="submission" date="2014-09" db="EMBL/GenBank/DDBJ databases">
        <authorList>
            <person name="Magalhaes I.L.F."/>
            <person name="Oliveira U."/>
            <person name="Santos F.R."/>
            <person name="Vidigal T.H.D.A."/>
            <person name="Brescovit A.D."/>
            <person name="Santos A.J."/>
        </authorList>
    </citation>
    <scope>NUCLEOTIDE SEQUENCE</scope>
    <source>
        <tissue evidence="2">Shoot tissue taken approximately 20 cm above the soil surface</tissue>
    </source>
</reference>
<sequence length="170" mass="17866">MPNLVTFPSFPSPASSSSTAARDAVVGAVASMGKGPRTFYDEPALSYAVREPWQPFSCSSPRAPSSPPRPCPTSSPSPRLPPPPPPHATPSSPPSPAWGRARRTGDVLRRGAPRHGLGRQARGWLRTRGLDVGDPIVAGCVVMVSGSQPEPWRGAQRVAWWGGATSTEGP</sequence>
<dbReference type="AlphaFoldDB" id="A0A0A9FDX6"/>
<evidence type="ECO:0000256" key="1">
    <source>
        <dbReference type="SAM" id="MobiDB-lite"/>
    </source>
</evidence>
<accession>A0A0A9FDX6</accession>
<evidence type="ECO:0000313" key="2">
    <source>
        <dbReference type="EMBL" id="JAE11225.1"/>
    </source>
</evidence>
<reference evidence="2" key="2">
    <citation type="journal article" date="2015" name="Data Brief">
        <title>Shoot transcriptome of the giant reed, Arundo donax.</title>
        <authorList>
            <person name="Barrero R.A."/>
            <person name="Guerrero F.D."/>
            <person name="Moolhuijzen P."/>
            <person name="Goolsby J.A."/>
            <person name="Tidwell J."/>
            <person name="Bellgard S.E."/>
            <person name="Bellgard M.I."/>
        </authorList>
    </citation>
    <scope>NUCLEOTIDE SEQUENCE</scope>
    <source>
        <tissue evidence="2">Shoot tissue taken approximately 20 cm above the soil surface</tissue>
    </source>
</reference>
<feature type="region of interest" description="Disordered" evidence="1">
    <location>
        <begin position="1"/>
        <end position="22"/>
    </location>
</feature>
<proteinExistence type="predicted"/>
<dbReference type="EMBL" id="GBRH01186671">
    <property type="protein sequence ID" value="JAE11225.1"/>
    <property type="molecule type" value="Transcribed_RNA"/>
</dbReference>
<feature type="region of interest" description="Disordered" evidence="1">
    <location>
        <begin position="55"/>
        <end position="120"/>
    </location>
</feature>
<name>A0A0A9FDX6_ARUDO</name>